<proteinExistence type="predicted"/>
<evidence type="ECO:0000313" key="3">
    <source>
        <dbReference type="Proteomes" id="UP000030645"/>
    </source>
</evidence>
<organism evidence="1 3">
    <name type="scientific">Morus notabilis</name>
    <dbReference type="NCBI Taxonomy" id="981085"/>
    <lineage>
        <taxon>Eukaryota</taxon>
        <taxon>Viridiplantae</taxon>
        <taxon>Streptophyta</taxon>
        <taxon>Embryophyta</taxon>
        <taxon>Tracheophyta</taxon>
        <taxon>Spermatophyta</taxon>
        <taxon>Magnoliopsida</taxon>
        <taxon>eudicotyledons</taxon>
        <taxon>Gunneridae</taxon>
        <taxon>Pentapetalae</taxon>
        <taxon>rosids</taxon>
        <taxon>fabids</taxon>
        <taxon>Rosales</taxon>
        <taxon>Moraceae</taxon>
        <taxon>Moreae</taxon>
        <taxon>Morus</taxon>
    </lineage>
</organism>
<accession>W9S7S1</accession>
<name>W9S7S1_9ROSA</name>
<reference evidence="3" key="1">
    <citation type="submission" date="2013-01" db="EMBL/GenBank/DDBJ databases">
        <title>Draft Genome Sequence of a Mulberry Tree, Morus notabilis C.K. Schneid.</title>
        <authorList>
            <person name="He N."/>
            <person name="Zhao S."/>
        </authorList>
    </citation>
    <scope>NUCLEOTIDE SEQUENCE</scope>
</reference>
<dbReference type="Proteomes" id="UP000030645">
    <property type="component" value="Unassembled WGS sequence"/>
</dbReference>
<dbReference type="EMBL" id="KE646698">
    <property type="protein sequence ID" value="EXC74268.1"/>
    <property type="molecule type" value="Genomic_DNA"/>
</dbReference>
<dbReference type="AlphaFoldDB" id="W9S7S1"/>
<reference evidence="1" key="2">
    <citation type="submission" date="2013-06" db="EMBL/GenBank/DDBJ databases">
        <title>Draft Genome Sequence of a Mulberry Tree, Morus notabilis C.K. Schn.</title>
        <authorList>
            <person name="He N."/>
            <person name="Zhao S."/>
        </authorList>
    </citation>
    <scope>NUCLEOTIDE SEQUENCE</scope>
</reference>
<protein>
    <submittedName>
        <fullName evidence="1">Uncharacterized protein</fullName>
    </submittedName>
</protein>
<evidence type="ECO:0000313" key="1">
    <source>
        <dbReference type="EMBL" id="EXB93662.1"/>
    </source>
</evidence>
<gene>
    <name evidence="2" type="ORF">L484_000317</name>
    <name evidence="1" type="ORF">L484_000728</name>
</gene>
<evidence type="ECO:0000313" key="2">
    <source>
        <dbReference type="EMBL" id="EXC74268.1"/>
    </source>
</evidence>
<sequence length="83" mass="9716">MQEIIFIGVFIKSWRRLKQVVFNDGWWWNNRPKSSDSQREGRVSICRRKSSISAVVAAVDATLVWKCWGHDLKTKIGENLIRL</sequence>
<dbReference type="EMBL" id="KE345086">
    <property type="protein sequence ID" value="EXB93662.1"/>
    <property type="molecule type" value="Genomic_DNA"/>
</dbReference>
<keyword evidence="3" id="KW-1185">Reference proteome</keyword>